<dbReference type="STRING" id="31246.A0A183P5H6"/>
<evidence type="ECO:0000313" key="2">
    <source>
        <dbReference type="EMBL" id="VDP50762.1"/>
    </source>
</evidence>
<sequence length="130" mass="14331">MPIMKLISSPYLNMKQIVSIRGTSAKRAKPRGNIQLAEPEDIDICQDIVDQESDDSFESGKSSSSDSIVETSDSELDQYVARNLGISMKNQSNHIHLQPTGPAANLLSSMGLPIHQIFNSKQSTSRNHFD</sequence>
<feature type="region of interest" description="Disordered" evidence="1">
    <location>
        <begin position="51"/>
        <end position="73"/>
    </location>
</feature>
<keyword evidence="3" id="KW-1185">Reference proteome</keyword>
<name>A0A183P5H6_9TREM</name>
<organism evidence="2 3">
    <name type="scientific">Schistosoma mattheei</name>
    <dbReference type="NCBI Taxonomy" id="31246"/>
    <lineage>
        <taxon>Eukaryota</taxon>
        <taxon>Metazoa</taxon>
        <taxon>Spiralia</taxon>
        <taxon>Lophotrochozoa</taxon>
        <taxon>Platyhelminthes</taxon>
        <taxon>Trematoda</taxon>
        <taxon>Digenea</taxon>
        <taxon>Strigeidida</taxon>
        <taxon>Schistosomatoidea</taxon>
        <taxon>Schistosomatidae</taxon>
        <taxon>Schistosoma</taxon>
    </lineage>
</organism>
<dbReference type="Proteomes" id="UP000269396">
    <property type="component" value="Unassembled WGS sequence"/>
</dbReference>
<evidence type="ECO:0000256" key="1">
    <source>
        <dbReference type="SAM" id="MobiDB-lite"/>
    </source>
</evidence>
<reference evidence="2 3" key="1">
    <citation type="submission" date="2018-11" db="EMBL/GenBank/DDBJ databases">
        <authorList>
            <consortium name="Pathogen Informatics"/>
        </authorList>
    </citation>
    <scope>NUCLEOTIDE SEQUENCE [LARGE SCALE GENOMIC DNA]</scope>
    <source>
        <strain>Denwood</strain>
        <strain evidence="3">Zambia</strain>
    </source>
</reference>
<gene>
    <name evidence="2" type="ORF">SMTD_LOCUS9612</name>
</gene>
<evidence type="ECO:0000313" key="3">
    <source>
        <dbReference type="Proteomes" id="UP000269396"/>
    </source>
</evidence>
<feature type="compositionally biased region" description="Low complexity" evidence="1">
    <location>
        <begin position="59"/>
        <end position="71"/>
    </location>
</feature>
<accession>A0A183P5H6</accession>
<protein>
    <submittedName>
        <fullName evidence="2">Uncharacterized protein</fullName>
    </submittedName>
</protein>
<dbReference type="AlphaFoldDB" id="A0A183P5H6"/>
<proteinExistence type="predicted"/>
<dbReference type="EMBL" id="UZAL01029855">
    <property type="protein sequence ID" value="VDP50762.1"/>
    <property type="molecule type" value="Genomic_DNA"/>
</dbReference>